<keyword evidence="4" id="KW-0408">Iron</keyword>
<evidence type="ECO:0000256" key="6">
    <source>
        <dbReference type="SAM" id="SignalP"/>
    </source>
</evidence>
<evidence type="ECO:0000259" key="7">
    <source>
        <dbReference type="PROSITE" id="PS50983"/>
    </source>
</evidence>
<dbReference type="GO" id="GO:1901678">
    <property type="term" value="P:iron coordination entity transport"/>
    <property type="evidence" value="ECO:0007669"/>
    <property type="project" value="UniProtKB-ARBA"/>
</dbReference>
<dbReference type="GO" id="GO:0030288">
    <property type="term" value="C:outer membrane-bounded periplasmic space"/>
    <property type="evidence" value="ECO:0007669"/>
    <property type="project" value="TreeGrafter"/>
</dbReference>
<reference evidence="8 9" key="1">
    <citation type="submission" date="2018-07" db="EMBL/GenBank/DDBJ databases">
        <title>Genomic Encyclopedia of Type Strains, Phase IV (KMG-IV): sequencing the most valuable type-strain genomes for metagenomic binning, comparative biology and taxonomic classification.</title>
        <authorList>
            <person name="Goeker M."/>
        </authorList>
    </citation>
    <scope>NUCLEOTIDE SEQUENCE [LARGE SCALE GENOMIC DNA]</scope>
    <source>
        <strain evidence="8 9">DSM 103736</strain>
    </source>
</reference>
<dbReference type="Pfam" id="PF01497">
    <property type="entry name" value="Peripla_BP_2"/>
    <property type="match status" value="1"/>
</dbReference>
<evidence type="ECO:0000313" key="9">
    <source>
        <dbReference type="Proteomes" id="UP000254848"/>
    </source>
</evidence>
<feature type="chain" id="PRO_5016604193" evidence="6">
    <location>
        <begin position="23"/>
        <end position="320"/>
    </location>
</feature>
<feature type="domain" description="Fe/B12 periplasmic-binding" evidence="7">
    <location>
        <begin position="58"/>
        <end position="320"/>
    </location>
</feature>
<keyword evidence="4" id="KW-0410">Iron transport</keyword>
<dbReference type="SUPFAM" id="SSF53807">
    <property type="entry name" value="Helical backbone' metal receptor"/>
    <property type="match status" value="1"/>
</dbReference>
<dbReference type="PANTHER" id="PTHR30532">
    <property type="entry name" value="IRON III DICITRATE-BINDING PERIPLASMIC PROTEIN"/>
    <property type="match status" value="1"/>
</dbReference>
<dbReference type="PANTHER" id="PTHR30532:SF28">
    <property type="entry name" value="PETROBACTIN-BINDING PROTEIN YCLQ"/>
    <property type="match status" value="1"/>
</dbReference>
<comment type="subcellular location">
    <subcellularLocation>
        <location evidence="1">Cell envelope</location>
    </subcellularLocation>
</comment>
<sequence>MKSLFPLIIASALTFATPSVFSQDAAKFQQASITVTNSDSLTIVHASGTTEVKTNPQRVVLFDFGTYDSLLQLGLNERVVALPGANVPDYLKQHVPANMADAGGMKTPDVALITSLKPDLIIITGRQGASYDALSAIAPTLNLSINGKDYLSSLKGNLEVLGQIFGATDAVGKEWEKLLVQVKQSQTQIERAGIRSLALMHNNGKLLPAHQAIIFDVLKAKKLAFPAAEKGTENKRKAVTPAEIAQLSPGAIFIIDRSAAIGAEKMDLKAFEEDQNIKSTPASQHKRIAYLTPDLWYLSGGGLQSLALQIQAITHVLGEK</sequence>
<evidence type="ECO:0000256" key="3">
    <source>
        <dbReference type="ARBA" id="ARBA00022448"/>
    </source>
</evidence>
<keyword evidence="3" id="KW-0813">Transport</keyword>
<dbReference type="AlphaFoldDB" id="A0A370Q385"/>
<accession>A0A370Q385</accession>
<dbReference type="EMBL" id="QRAP01000024">
    <property type="protein sequence ID" value="RDK82797.1"/>
    <property type="molecule type" value="Genomic_DNA"/>
</dbReference>
<keyword evidence="4" id="KW-0406">Ion transport</keyword>
<comment type="caution">
    <text evidence="8">The sequence shown here is derived from an EMBL/GenBank/DDBJ whole genome shotgun (WGS) entry which is preliminary data.</text>
</comment>
<name>A0A370Q385_9GAMM</name>
<evidence type="ECO:0000256" key="2">
    <source>
        <dbReference type="ARBA" id="ARBA00008814"/>
    </source>
</evidence>
<keyword evidence="5 6" id="KW-0732">Signal</keyword>
<evidence type="ECO:0000256" key="1">
    <source>
        <dbReference type="ARBA" id="ARBA00004196"/>
    </source>
</evidence>
<evidence type="ECO:0000256" key="5">
    <source>
        <dbReference type="ARBA" id="ARBA00022729"/>
    </source>
</evidence>
<dbReference type="InterPro" id="IPR002491">
    <property type="entry name" value="ABC_transptr_periplasmic_BD"/>
</dbReference>
<feature type="signal peptide" evidence="6">
    <location>
        <begin position="1"/>
        <end position="22"/>
    </location>
</feature>
<evidence type="ECO:0000256" key="4">
    <source>
        <dbReference type="ARBA" id="ARBA00022496"/>
    </source>
</evidence>
<keyword evidence="9" id="KW-1185">Reference proteome</keyword>
<organism evidence="8 9">
    <name type="scientific">Enterobacillus tribolii</name>
    <dbReference type="NCBI Taxonomy" id="1487935"/>
    <lineage>
        <taxon>Bacteria</taxon>
        <taxon>Pseudomonadati</taxon>
        <taxon>Pseudomonadota</taxon>
        <taxon>Gammaproteobacteria</taxon>
        <taxon>Enterobacterales</taxon>
        <taxon>Hafniaceae</taxon>
        <taxon>Enterobacillus</taxon>
    </lineage>
</organism>
<evidence type="ECO:0000313" key="8">
    <source>
        <dbReference type="EMBL" id="RDK82797.1"/>
    </source>
</evidence>
<proteinExistence type="inferred from homology"/>
<gene>
    <name evidence="8" type="ORF">C8D90_1242</name>
</gene>
<dbReference type="Gene3D" id="3.40.50.1980">
    <property type="entry name" value="Nitrogenase molybdenum iron protein domain"/>
    <property type="match status" value="2"/>
</dbReference>
<dbReference type="InterPro" id="IPR051313">
    <property type="entry name" value="Bact_iron-sidero_bind"/>
</dbReference>
<comment type="similarity">
    <text evidence="2">Belongs to the bacterial solute-binding protein 8 family.</text>
</comment>
<dbReference type="RefSeq" id="WP_162844447.1">
    <property type="nucleotide sequence ID" value="NZ_QRAP01000024.1"/>
</dbReference>
<protein>
    <submittedName>
        <fullName evidence="8">Iron complex transport system substrate-binding protein</fullName>
    </submittedName>
</protein>
<dbReference type="Proteomes" id="UP000254848">
    <property type="component" value="Unassembled WGS sequence"/>
</dbReference>
<dbReference type="PROSITE" id="PS50983">
    <property type="entry name" value="FE_B12_PBP"/>
    <property type="match status" value="1"/>
</dbReference>